<feature type="binding site" evidence="9">
    <location>
        <position position="56"/>
    </location>
    <ligand>
        <name>chlorophyll a</name>
        <dbReference type="ChEBI" id="CHEBI:58416"/>
        <label>1</label>
    </ligand>
</feature>
<reference evidence="11" key="1">
    <citation type="submission" date="2023-08" db="EMBL/GenBank/DDBJ databases">
        <authorList>
            <person name="Audoor S."/>
            <person name="Bilcke G."/>
        </authorList>
    </citation>
    <scope>NUCLEOTIDE SEQUENCE</scope>
</reference>
<dbReference type="GO" id="GO:0030076">
    <property type="term" value="C:light-harvesting complex"/>
    <property type="evidence" value="ECO:0007669"/>
    <property type="project" value="UniProtKB-KW"/>
</dbReference>
<evidence type="ECO:0000256" key="6">
    <source>
        <dbReference type="ARBA" id="ARBA00022640"/>
    </source>
</evidence>
<feature type="binding site" evidence="9">
    <location>
        <position position="170"/>
    </location>
    <ligand>
        <name>chlorophyll a</name>
        <dbReference type="ChEBI" id="CHEBI:58416"/>
        <label>1</label>
    </ligand>
</feature>
<feature type="binding site" evidence="9">
    <location>
        <position position="70"/>
    </location>
    <ligand>
        <name>chlorophyll a</name>
        <dbReference type="ChEBI" id="CHEBI:58416"/>
        <label>1</label>
    </ligand>
</feature>
<evidence type="ECO:0000256" key="7">
    <source>
        <dbReference type="ARBA" id="ARBA00023243"/>
    </source>
</evidence>
<feature type="chain" id="PRO_5042023372" evidence="10">
    <location>
        <begin position="17"/>
        <end position="198"/>
    </location>
</feature>
<feature type="binding site" evidence="9">
    <location>
        <position position="173"/>
    </location>
    <ligand>
        <name>chlorophyll a</name>
        <dbReference type="ChEBI" id="CHEBI:58416"/>
        <label>1</label>
    </ligand>
</feature>
<dbReference type="GO" id="GO:0009507">
    <property type="term" value="C:chloroplast"/>
    <property type="evidence" value="ECO:0007669"/>
    <property type="project" value="UniProtKB-SubCell"/>
</dbReference>
<keyword evidence="7" id="KW-0437">Light-harvesting polypeptide</keyword>
<dbReference type="Gene3D" id="1.10.3460.10">
    <property type="entry name" value="Chlorophyll a/b binding protein domain"/>
    <property type="match status" value="1"/>
</dbReference>
<dbReference type="GO" id="GO:0016168">
    <property type="term" value="F:chlorophyll binding"/>
    <property type="evidence" value="ECO:0007669"/>
    <property type="project" value="UniProtKB-KW"/>
</dbReference>
<dbReference type="InterPro" id="IPR022796">
    <property type="entry name" value="Chloroa_b-bind"/>
</dbReference>
<dbReference type="AlphaFoldDB" id="A0AAD2CU10"/>
<dbReference type="GO" id="GO:0009765">
    <property type="term" value="P:photosynthesis, light harvesting"/>
    <property type="evidence" value="ECO:0007669"/>
    <property type="project" value="InterPro"/>
</dbReference>
<sequence length="198" mass="21303">MKTAAALLALAASASAFTTSKPAAPRTTAMEAAMDDYVGSVNLFGSEFKFDPLNLSETYSPFLPWFRESELRHGRTAMIAVVGFIATDFVRLPGEMYSFESIPKTVDAHDALLHNGPMYQLLLWIGLFDLVITAPAAVATMNGEREAGDFGQTLFAPSDPAAMKKKQESELMNGRLAMCAIGGIATQSIVTGHGFPYL</sequence>
<evidence type="ECO:0000256" key="2">
    <source>
        <dbReference type="ARBA" id="ARBA00004229"/>
    </source>
</evidence>
<evidence type="ECO:0000256" key="3">
    <source>
        <dbReference type="ARBA" id="ARBA00005933"/>
    </source>
</evidence>
<keyword evidence="4" id="KW-0150">Chloroplast</keyword>
<evidence type="ECO:0000256" key="5">
    <source>
        <dbReference type="ARBA" id="ARBA00022531"/>
    </source>
</evidence>
<feature type="signal peptide" evidence="10">
    <location>
        <begin position="1"/>
        <end position="16"/>
    </location>
</feature>
<feature type="binding site" evidence="9">
    <location>
        <position position="73"/>
    </location>
    <ligand>
        <name>chlorophyll a</name>
        <dbReference type="ChEBI" id="CHEBI:58416"/>
        <label>1</label>
    </ligand>
</feature>
<keyword evidence="5" id="KW-0602">Photosynthesis</keyword>
<organism evidence="11 12">
    <name type="scientific">Cylindrotheca closterium</name>
    <dbReference type="NCBI Taxonomy" id="2856"/>
    <lineage>
        <taxon>Eukaryota</taxon>
        <taxon>Sar</taxon>
        <taxon>Stramenopiles</taxon>
        <taxon>Ochrophyta</taxon>
        <taxon>Bacillariophyta</taxon>
        <taxon>Bacillariophyceae</taxon>
        <taxon>Bacillariophycidae</taxon>
        <taxon>Bacillariales</taxon>
        <taxon>Bacillariaceae</taxon>
        <taxon>Cylindrotheca</taxon>
    </lineage>
</organism>
<evidence type="ECO:0000256" key="1">
    <source>
        <dbReference type="ARBA" id="ARBA00004022"/>
    </source>
</evidence>
<accession>A0AAD2CU10</accession>
<dbReference type="Proteomes" id="UP001295423">
    <property type="component" value="Unassembled WGS sequence"/>
</dbReference>
<keyword evidence="9" id="KW-0157">Chromophore</keyword>
<keyword evidence="10" id="KW-0732">Signal</keyword>
<evidence type="ECO:0000313" key="12">
    <source>
        <dbReference type="Proteomes" id="UP001295423"/>
    </source>
</evidence>
<dbReference type="InterPro" id="IPR001344">
    <property type="entry name" value="Chloro_AB-bd_pln"/>
</dbReference>
<evidence type="ECO:0000256" key="10">
    <source>
        <dbReference type="SAM" id="SignalP"/>
    </source>
</evidence>
<proteinExistence type="inferred from homology"/>
<comment type="subunit">
    <text evidence="8">The LHC complex of chromophytic algae is composed of fucoxanthin, chlorophyll A and C bound non-covalently by fucoxanthin chlorophyll proteins (FCPs). The ratio of the pigments in LHC; fucoxanthin: chlorophyll C: chlorophyll A; (0.6-1): (0.1-0.3): (1).</text>
</comment>
<comment type="function">
    <text evidence="1">The light-harvesting complex (LHC) functions as a light receptor, it captures and delivers excitation energy to photosystems with which it is closely associated. Energy is transferred from the carotenoid and chlorophyll C (or B) to chlorophyll A and the photosynthetic reaction centers where it is used to synthesize ATP and reducing power.</text>
</comment>
<keyword evidence="6" id="KW-0934">Plastid</keyword>
<feature type="binding site" description="axial binding residue" evidence="9">
    <location>
        <position position="37"/>
    </location>
    <ligand>
        <name>chlorophyll b</name>
        <dbReference type="ChEBI" id="CHEBI:61721"/>
        <label>1</label>
    </ligand>
    <ligandPart>
        <name>Mg</name>
        <dbReference type="ChEBI" id="CHEBI:25107"/>
    </ligandPart>
</feature>
<dbReference type="Pfam" id="PF00504">
    <property type="entry name" value="Chloroa_b-bind"/>
    <property type="match status" value="1"/>
</dbReference>
<evidence type="ECO:0000256" key="4">
    <source>
        <dbReference type="ARBA" id="ARBA00022528"/>
    </source>
</evidence>
<dbReference type="EMBL" id="CAKOGP040001446">
    <property type="protein sequence ID" value="CAJ1945632.1"/>
    <property type="molecule type" value="Genomic_DNA"/>
</dbReference>
<evidence type="ECO:0000313" key="11">
    <source>
        <dbReference type="EMBL" id="CAJ1945632.1"/>
    </source>
</evidence>
<evidence type="ECO:0000256" key="9">
    <source>
        <dbReference type="PIRSR" id="PIRSR601344-1"/>
    </source>
</evidence>
<gene>
    <name evidence="11" type="ORF">CYCCA115_LOCUS9776</name>
</gene>
<keyword evidence="12" id="KW-1185">Reference proteome</keyword>
<comment type="similarity">
    <text evidence="3">Belongs to the fucoxanthin chlorophyll protein family.</text>
</comment>
<feature type="binding site" evidence="9">
    <location>
        <position position="112"/>
    </location>
    <ligand>
        <name>chlorophyll a</name>
        <dbReference type="ChEBI" id="CHEBI:58416"/>
        <label>1</label>
    </ligand>
</feature>
<protein>
    <submittedName>
        <fullName evidence="11">Uncharacterized protein</fullName>
    </submittedName>
</protein>
<name>A0AAD2CU10_9STRA</name>
<comment type="subcellular location">
    <subcellularLocation>
        <location evidence="2">Plastid</location>
        <location evidence="2">Chloroplast</location>
    </subcellularLocation>
</comment>
<dbReference type="SUPFAM" id="SSF103511">
    <property type="entry name" value="Chlorophyll a-b binding protein"/>
    <property type="match status" value="1"/>
</dbReference>
<dbReference type="PANTHER" id="PTHR21649">
    <property type="entry name" value="CHLOROPHYLL A/B BINDING PROTEIN"/>
    <property type="match status" value="1"/>
</dbReference>
<feature type="binding site" evidence="9">
    <location>
        <position position="187"/>
    </location>
    <ligand>
        <name>chlorophyll a</name>
        <dbReference type="ChEBI" id="CHEBI:58416"/>
        <label>1</label>
    </ligand>
</feature>
<dbReference type="GO" id="GO:0016020">
    <property type="term" value="C:membrane"/>
    <property type="evidence" value="ECO:0007669"/>
    <property type="project" value="InterPro"/>
</dbReference>
<feature type="binding site" description="axial binding residue" evidence="9">
    <location>
        <position position="75"/>
    </location>
    <ligand>
        <name>chlorophyll b</name>
        <dbReference type="ChEBI" id="CHEBI:61721"/>
        <label>1</label>
    </ligand>
    <ligandPart>
        <name>Mg</name>
        <dbReference type="ChEBI" id="CHEBI:25107"/>
    </ligandPart>
</feature>
<feature type="binding site" evidence="9">
    <location>
        <position position="175"/>
    </location>
    <ligand>
        <name>chlorophyll a</name>
        <dbReference type="ChEBI" id="CHEBI:58416"/>
        <label>1</label>
    </ligand>
</feature>
<evidence type="ECO:0000256" key="8">
    <source>
        <dbReference type="ARBA" id="ARBA00044011"/>
    </source>
</evidence>
<comment type="caution">
    <text evidence="11">The sequence shown here is derived from an EMBL/GenBank/DDBJ whole genome shotgun (WGS) entry which is preliminary data.</text>
</comment>
<keyword evidence="9" id="KW-0148">Chlorophyll</keyword>